<protein>
    <submittedName>
        <fullName evidence="2">Uncharacterized protein</fullName>
    </submittedName>
</protein>
<keyword evidence="3" id="KW-1185">Reference proteome</keyword>
<dbReference type="Proteomes" id="UP001347796">
    <property type="component" value="Unassembled WGS sequence"/>
</dbReference>
<feature type="region of interest" description="Disordered" evidence="1">
    <location>
        <begin position="1"/>
        <end position="20"/>
    </location>
</feature>
<dbReference type="AlphaFoldDB" id="A0AAN8JRV6"/>
<evidence type="ECO:0000256" key="1">
    <source>
        <dbReference type="SAM" id="MobiDB-lite"/>
    </source>
</evidence>
<reference evidence="2 3" key="1">
    <citation type="submission" date="2024-01" db="EMBL/GenBank/DDBJ databases">
        <title>The genome of the rayed Mediterranean limpet Patella caerulea (Linnaeus, 1758).</title>
        <authorList>
            <person name="Anh-Thu Weber A."/>
            <person name="Halstead-Nussloch G."/>
        </authorList>
    </citation>
    <scope>NUCLEOTIDE SEQUENCE [LARGE SCALE GENOMIC DNA]</scope>
    <source>
        <strain evidence="2">AATW-2023a</strain>
        <tissue evidence="2">Whole specimen</tissue>
    </source>
</reference>
<sequence>MGNSLGMRRRVELPDGTDDAIEDLDVGGEAENLDAENDDIETVELEESLPGVNIVVNVKNSPDREKLRRHVLMKDIFPKIRKARVNSNATQFWISPFERQPYSEPTIKANGEYSSDEPGTLHFPRFLDNLINNTFRLHIRLKQTNAKPEILEKHPEVEYLMRNLKFIKVKLMHHPLDSKIKISIEESHGRRRNTSVPRFRPMYGRFLFLDHLQPSLFISGGEFMLNLTPPQEGMPGARADGNGELPEVVGYYSRQLDSNPNIVMEWSVAVWNWYNNTDHYHLHYIEEL</sequence>
<evidence type="ECO:0000313" key="2">
    <source>
        <dbReference type="EMBL" id="KAK6181225.1"/>
    </source>
</evidence>
<dbReference type="EMBL" id="JAZGQO010000007">
    <property type="protein sequence ID" value="KAK6181225.1"/>
    <property type="molecule type" value="Genomic_DNA"/>
</dbReference>
<gene>
    <name evidence="2" type="ORF">SNE40_009127</name>
</gene>
<organism evidence="2 3">
    <name type="scientific">Patella caerulea</name>
    <name type="common">Rayed Mediterranean limpet</name>
    <dbReference type="NCBI Taxonomy" id="87958"/>
    <lineage>
        <taxon>Eukaryota</taxon>
        <taxon>Metazoa</taxon>
        <taxon>Spiralia</taxon>
        <taxon>Lophotrochozoa</taxon>
        <taxon>Mollusca</taxon>
        <taxon>Gastropoda</taxon>
        <taxon>Patellogastropoda</taxon>
        <taxon>Patelloidea</taxon>
        <taxon>Patellidae</taxon>
        <taxon>Patella</taxon>
    </lineage>
</organism>
<name>A0AAN8JRV6_PATCE</name>
<comment type="caution">
    <text evidence="2">The sequence shown here is derived from an EMBL/GenBank/DDBJ whole genome shotgun (WGS) entry which is preliminary data.</text>
</comment>
<evidence type="ECO:0000313" key="3">
    <source>
        <dbReference type="Proteomes" id="UP001347796"/>
    </source>
</evidence>
<accession>A0AAN8JRV6</accession>
<proteinExistence type="predicted"/>